<dbReference type="SUPFAM" id="SSF52058">
    <property type="entry name" value="L domain-like"/>
    <property type="match status" value="1"/>
</dbReference>
<feature type="domain" description="Magnesium transporter MgtE intracellular" evidence="1">
    <location>
        <begin position="327"/>
        <end position="401"/>
    </location>
</feature>
<feature type="domain" description="Magnesium transporter MgtE intracellular" evidence="1">
    <location>
        <begin position="247"/>
        <end position="326"/>
    </location>
</feature>
<sequence>MFEQENLQIQNKNKDTHYLIYRDKEFPFSLDYFKWFAKYFSINYSNFKNCKYIQFDDEFLEGCTMFSDEIIELFIKYIKQRSVSISSDNAAVLNYFSYKYRVKSLKQSTEKFLMKFFDIEEPKILFANIKNEMEYQGMEELKGVNDNFLRFQSQFLLNCKLCKNSYENFEEITSVSNQILRKAELLKFNQMSQKDQLYEFDHYDPEMQFYIFKQLDKETQLFIFQQLEIANQVSIINRIHSKVKLFLFTQFNQQQQIAIFKLLDRQVQICIFGKLDGEKQLFLFDQFDQEEKYSFFIEIQHKDQVNLFKKLNDGIQIFIFRKLSIQKQLFILYYLEIDHQVAIFDQLDKNMQFSVFKEIPEENQSLLLNKINSDSIFYIFDKLKDPDQLRLFNELNGENQKLVSKAIRFAIKIAKNKMIGLLNFLSEQYSKSRSEKCDIKYLTVECITKNLKKKANGIVINDYHHYFNLSISYQMSQILYETKTFHSNEMKAYLKFYVNFKFEIKYPSKDFDAIYDQIIKLQPFCETLLISIFITGIEDTDDKFFRNKFITHVKLDKTTKRIIGSKGKGSFEECRSLEQIEIPDSVEVIGKFAFSGCILLEELNLPNSLRVIGTSAFSRCESIVDITIPMSVTLIGIQLLSGCNSLEHVCMPESLYVSHIDLGIRSHVKVTKKKKETPRLAKLKELYYQMKLSY</sequence>
<dbReference type="Proteomes" id="UP001470230">
    <property type="component" value="Unassembled WGS sequence"/>
</dbReference>
<dbReference type="InterPro" id="IPR006668">
    <property type="entry name" value="Mg_transptr_MgtE_intracell_dom"/>
</dbReference>
<evidence type="ECO:0000259" key="1">
    <source>
        <dbReference type="Pfam" id="PF03448"/>
    </source>
</evidence>
<dbReference type="Pfam" id="PF03448">
    <property type="entry name" value="MgtE_N"/>
    <property type="match status" value="2"/>
</dbReference>
<evidence type="ECO:0000313" key="3">
    <source>
        <dbReference type="EMBL" id="KAK8846956.1"/>
    </source>
</evidence>
<dbReference type="Gene3D" id="1.25.60.10">
    <property type="entry name" value="MgtE N-terminal domain-like"/>
    <property type="match status" value="1"/>
</dbReference>
<name>A0ABR2HGN9_9EUKA</name>
<reference evidence="3 4" key="1">
    <citation type="submission" date="2024-04" db="EMBL/GenBank/DDBJ databases">
        <title>Tritrichomonas musculus Genome.</title>
        <authorList>
            <person name="Alves-Ferreira E."/>
            <person name="Grigg M."/>
            <person name="Lorenzi H."/>
            <person name="Galac M."/>
        </authorList>
    </citation>
    <scope>NUCLEOTIDE SEQUENCE [LARGE SCALE GENOMIC DNA]</scope>
    <source>
        <strain evidence="3 4">EAF2021</strain>
    </source>
</reference>
<dbReference type="InterPro" id="IPR026906">
    <property type="entry name" value="LRR_5"/>
</dbReference>
<dbReference type="InterPro" id="IPR006669">
    <property type="entry name" value="MgtE_transporter"/>
</dbReference>
<dbReference type="PANTHER" id="PTHR43773">
    <property type="entry name" value="MAGNESIUM TRANSPORTER MGTE"/>
    <property type="match status" value="1"/>
</dbReference>
<keyword evidence="4" id="KW-1185">Reference proteome</keyword>
<organism evidence="3 4">
    <name type="scientific">Tritrichomonas musculus</name>
    <dbReference type="NCBI Taxonomy" id="1915356"/>
    <lineage>
        <taxon>Eukaryota</taxon>
        <taxon>Metamonada</taxon>
        <taxon>Parabasalia</taxon>
        <taxon>Tritrichomonadida</taxon>
        <taxon>Tritrichomonadidae</taxon>
        <taxon>Tritrichomonas</taxon>
    </lineage>
</organism>
<accession>A0ABR2HGN9</accession>
<dbReference type="PANTHER" id="PTHR43773:SF1">
    <property type="entry name" value="MAGNESIUM TRANSPORTER MGTE"/>
    <property type="match status" value="1"/>
</dbReference>
<dbReference type="Pfam" id="PF13306">
    <property type="entry name" value="LRR_5"/>
    <property type="match status" value="1"/>
</dbReference>
<comment type="caution">
    <text evidence="3">The sequence shown here is derived from an EMBL/GenBank/DDBJ whole genome shotgun (WGS) entry which is preliminary data.</text>
</comment>
<evidence type="ECO:0000313" key="2">
    <source>
        <dbReference type="EMBL" id="KAK8834140.1"/>
    </source>
</evidence>
<evidence type="ECO:0000313" key="4">
    <source>
        <dbReference type="Proteomes" id="UP001470230"/>
    </source>
</evidence>
<dbReference type="InterPro" id="IPR038076">
    <property type="entry name" value="MgtE_N_sf"/>
</dbReference>
<dbReference type="EMBL" id="JAPFFF010000491">
    <property type="protein sequence ID" value="KAK8834140.1"/>
    <property type="molecule type" value="Genomic_DNA"/>
</dbReference>
<dbReference type="InterPro" id="IPR032675">
    <property type="entry name" value="LRR_dom_sf"/>
</dbReference>
<dbReference type="SUPFAM" id="SSF158791">
    <property type="entry name" value="MgtE N-terminal domain-like"/>
    <property type="match status" value="2"/>
</dbReference>
<protein>
    <recommendedName>
        <fullName evidence="1">Magnesium transporter MgtE intracellular domain-containing protein</fullName>
    </recommendedName>
</protein>
<dbReference type="Gene3D" id="3.80.10.10">
    <property type="entry name" value="Ribonuclease Inhibitor"/>
    <property type="match status" value="1"/>
</dbReference>
<dbReference type="EMBL" id="JAPFFF010000028">
    <property type="protein sequence ID" value="KAK8846956.1"/>
    <property type="molecule type" value="Genomic_DNA"/>
</dbReference>
<gene>
    <name evidence="3" type="ORF">M9Y10_019528</name>
    <name evidence="2" type="ORF">M9Y10_035779</name>
</gene>
<proteinExistence type="predicted"/>